<dbReference type="PROSITE" id="PS51077">
    <property type="entry name" value="HTH_ICLR"/>
    <property type="match status" value="1"/>
</dbReference>
<dbReference type="InterPro" id="IPR005471">
    <property type="entry name" value="Tscrpt_reg_IclR_N"/>
</dbReference>
<dbReference type="SMART" id="SM00346">
    <property type="entry name" value="HTH_ICLR"/>
    <property type="match status" value="1"/>
</dbReference>
<comment type="caution">
    <text evidence="6">The sequence shown here is derived from an EMBL/GenBank/DDBJ whole genome shotgun (WGS) entry which is preliminary data.</text>
</comment>
<dbReference type="GO" id="GO:0003677">
    <property type="term" value="F:DNA binding"/>
    <property type="evidence" value="ECO:0007669"/>
    <property type="project" value="UniProtKB-KW"/>
</dbReference>
<dbReference type="Pfam" id="PF01614">
    <property type="entry name" value="IclR_C"/>
    <property type="match status" value="1"/>
</dbReference>
<evidence type="ECO:0000256" key="2">
    <source>
        <dbReference type="ARBA" id="ARBA00023125"/>
    </source>
</evidence>
<dbReference type="InterPro" id="IPR036390">
    <property type="entry name" value="WH_DNA-bd_sf"/>
</dbReference>
<dbReference type="Gene3D" id="3.30.450.40">
    <property type="match status" value="1"/>
</dbReference>
<dbReference type="GO" id="GO:0003700">
    <property type="term" value="F:DNA-binding transcription factor activity"/>
    <property type="evidence" value="ECO:0007669"/>
    <property type="project" value="TreeGrafter"/>
</dbReference>
<evidence type="ECO:0000259" key="4">
    <source>
        <dbReference type="PROSITE" id="PS51077"/>
    </source>
</evidence>
<evidence type="ECO:0000313" key="7">
    <source>
        <dbReference type="Proteomes" id="UP000316882"/>
    </source>
</evidence>
<dbReference type="InterPro" id="IPR029016">
    <property type="entry name" value="GAF-like_dom_sf"/>
</dbReference>
<dbReference type="InterPro" id="IPR036388">
    <property type="entry name" value="WH-like_DNA-bd_sf"/>
</dbReference>
<keyword evidence="2" id="KW-0238">DNA-binding</keyword>
<dbReference type="Gene3D" id="1.10.10.10">
    <property type="entry name" value="Winged helix-like DNA-binding domain superfamily/Winged helix DNA-binding domain"/>
    <property type="match status" value="1"/>
</dbReference>
<dbReference type="SUPFAM" id="SSF55781">
    <property type="entry name" value="GAF domain-like"/>
    <property type="match status" value="1"/>
</dbReference>
<dbReference type="PROSITE" id="PS51078">
    <property type="entry name" value="ICLR_ED"/>
    <property type="match status" value="1"/>
</dbReference>
<keyword evidence="3" id="KW-0804">Transcription</keyword>
<name>A0A4Y3PCN0_BREPA</name>
<dbReference type="InterPro" id="IPR014757">
    <property type="entry name" value="Tscrpt_reg_IclR_C"/>
</dbReference>
<keyword evidence="1" id="KW-0805">Transcription regulation</keyword>
<dbReference type="PANTHER" id="PTHR30136">
    <property type="entry name" value="HELIX-TURN-HELIX TRANSCRIPTIONAL REGULATOR, ICLR FAMILY"/>
    <property type="match status" value="1"/>
</dbReference>
<dbReference type="GO" id="GO:0045892">
    <property type="term" value="P:negative regulation of DNA-templated transcription"/>
    <property type="evidence" value="ECO:0007669"/>
    <property type="project" value="TreeGrafter"/>
</dbReference>
<dbReference type="Proteomes" id="UP000316882">
    <property type="component" value="Unassembled WGS sequence"/>
</dbReference>
<evidence type="ECO:0000313" key="6">
    <source>
        <dbReference type="EMBL" id="GEB32290.1"/>
    </source>
</evidence>
<accession>A0A4Y3PCN0</accession>
<dbReference type="PANTHER" id="PTHR30136:SF24">
    <property type="entry name" value="HTH-TYPE TRANSCRIPTIONAL REPRESSOR ALLR"/>
    <property type="match status" value="1"/>
</dbReference>
<evidence type="ECO:0000256" key="3">
    <source>
        <dbReference type="ARBA" id="ARBA00023163"/>
    </source>
</evidence>
<dbReference type="SUPFAM" id="SSF46785">
    <property type="entry name" value="Winged helix' DNA-binding domain"/>
    <property type="match status" value="1"/>
</dbReference>
<evidence type="ECO:0000256" key="1">
    <source>
        <dbReference type="ARBA" id="ARBA00023015"/>
    </source>
</evidence>
<dbReference type="Pfam" id="PF09339">
    <property type="entry name" value="HTH_IclR"/>
    <property type="match status" value="1"/>
</dbReference>
<proteinExistence type="predicted"/>
<feature type="domain" description="HTH iclR-type" evidence="4">
    <location>
        <begin position="6"/>
        <end position="66"/>
    </location>
</feature>
<dbReference type="EMBL" id="BJMH01000007">
    <property type="protein sequence ID" value="GEB32290.1"/>
    <property type="molecule type" value="Genomic_DNA"/>
</dbReference>
<organism evidence="6 7">
    <name type="scientific">Brevibacillus parabrevis</name>
    <dbReference type="NCBI Taxonomy" id="54914"/>
    <lineage>
        <taxon>Bacteria</taxon>
        <taxon>Bacillati</taxon>
        <taxon>Bacillota</taxon>
        <taxon>Bacilli</taxon>
        <taxon>Bacillales</taxon>
        <taxon>Paenibacillaceae</taxon>
        <taxon>Brevibacillus</taxon>
    </lineage>
</organism>
<dbReference type="AlphaFoldDB" id="A0A4Y3PCN0"/>
<feature type="domain" description="IclR-ED" evidence="5">
    <location>
        <begin position="67"/>
        <end position="250"/>
    </location>
</feature>
<reference evidence="6 7" key="1">
    <citation type="submission" date="2019-06" db="EMBL/GenBank/DDBJ databases">
        <title>Whole genome shotgun sequence of Brevibacillus parabrevis NBRC 12334.</title>
        <authorList>
            <person name="Hosoyama A."/>
            <person name="Uohara A."/>
            <person name="Ohji S."/>
            <person name="Ichikawa N."/>
        </authorList>
    </citation>
    <scope>NUCLEOTIDE SEQUENCE [LARGE SCALE GENOMIC DNA]</scope>
    <source>
        <strain evidence="6 7">NBRC 12334</strain>
    </source>
</reference>
<gene>
    <name evidence="6" type="primary">kipR</name>
    <name evidence="6" type="ORF">BPA01_18700</name>
</gene>
<protein>
    <submittedName>
        <fullName evidence="6">HTH-type transcriptional regulator KipR</fullName>
    </submittedName>
</protein>
<dbReference type="InterPro" id="IPR050707">
    <property type="entry name" value="HTH_MetabolicPath_Reg"/>
</dbReference>
<dbReference type="STRING" id="54914.AV540_12240"/>
<dbReference type="RefSeq" id="WP_122963404.1">
    <property type="nucleotide sequence ID" value="NZ_BJMH01000007.1"/>
</dbReference>
<evidence type="ECO:0000259" key="5">
    <source>
        <dbReference type="PROSITE" id="PS51078"/>
    </source>
</evidence>
<sequence>MNQHQNKTVVKSMELLQLFIEHERLSLNEMIAYAQMPKTSVHRMAGSLEAMGFLQRGEDGKYALGLLFLQFGQLVAERLDIRQLALPVMSVLRDEVEEAVHLIIRDGDEAIYVEKLDTPHPVRLYTKIGRRAPLYAGACSRIILAFLAEQERERYLQEVDLQPIGRGTITDKDELRRLLAESRAKGFTISHSELENDTVAIAAPIFDHLGRICAGISIAGPQERFSQARLPELVAHLTNAAERISTALGYRRANRNE</sequence>
<keyword evidence="7" id="KW-1185">Reference proteome</keyword>